<dbReference type="Gene3D" id="1.20.1250.20">
    <property type="entry name" value="MFS general substrate transporter like domains"/>
    <property type="match status" value="2"/>
</dbReference>
<evidence type="ECO:0000259" key="8">
    <source>
        <dbReference type="PROSITE" id="PS50850"/>
    </source>
</evidence>
<dbReference type="OrthoDB" id="3639251at2759"/>
<feature type="region of interest" description="Disordered" evidence="6">
    <location>
        <begin position="1"/>
        <end position="26"/>
    </location>
</feature>
<reference evidence="10" key="2">
    <citation type="submission" date="2015-01" db="EMBL/GenBank/DDBJ databases">
        <title>Evolutionary Origins and Diversification of the Mycorrhizal Mutualists.</title>
        <authorList>
            <consortium name="DOE Joint Genome Institute"/>
            <consortium name="Mycorrhizal Genomics Consortium"/>
            <person name="Kohler A."/>
            <person name="Kuo A."/>
            <person name="Nagy L.G."/>
            <person name="Floudas D."/>
            <person name="Copeland A."/>
            <person name="Barry K.W."/>
            <person name="Cichocki N."/>
            <person name="Veneault-Fourrey C."/>
            <person name="LaButti K."/>
            <person name="Lindquist E.A."/>
            <person name="Lipzen A."/>
            <person name="Lundell T."/>
            <person name="Morin E."/>
            <person name="Murat C."/>
            <person name="Riley R."/>
            <person name="Ohm R."/>
            <person name="Sun H."/>
            <person name="Tunlid A."/>
            <person name="Henrissat B."/>
            <person name="Grigoriev I.V."/>
            <person name="Hibbett D.S."/>
            <person name="Martin F."/>
        </authorList>
    </citation>
    <scope>NUCLEOTIDE SEQUENCE [LARGE SCALE GENOMIC DNA]</scope>
    <source>
        <strain evidence="10">Ve08.2h10</strain>
    </source>
</reference>
<dbReference type="AlphaFoldDB" id="A0A0D0D4C0"/>
<dbReference type="SUPFAM" id="SSF103473">
    <property type="entry name" value="MFS general substrate transporter"/>
    <property type="match status" value="1"/>
</dbReference>
<evidence type="ECO:0000256" key="7">
    <source>
        <dbReference type="SAM" id="Phobius"/>
    </source>
</evidence>
<dbReference type="InterPro" id="IPR020846">
    <property type="entry name" value="MFS_dom"/>
</dbReference>
<dbReference type="EMBL" id="KN826596">
    <property type="protein sequence ID" value="KIK78426.1"/>
    <property type="molecule type" value="Genomic_DNA"/>
</dbReference>
<dbReference type="InterPro" id="IPR011701">
    <property type="entry name" value="MFS"/>
</dbReference>
<dbReference type="Pfam" id="PF07690">
    <property type="entry name" value="MFS_1"/>
    <property type="match status" value="1"/>
</dbReference>
<sequence length="489" mass="54029">MAPSSTDVHDSLLGPSAIPGYDSIVTPRADDPEDAFGSAEGRKRLEKQLLRKLDRRVAFLVLVSIMNYLDRSNAGAARLSGLESDLHMSGSQFNTLISILYVGYVLMQIPSNMFLSSLQRPSIYLSSCVFLWGVCSIATGISQTFAGALASRFFLGCCEAAWHPGAMFLLSRWYKRSELAWRISIITSGSTLSSAFGALIASGVMGTMDTVFGFAGWRWLFLLEGSVTILIAVFAIFVIPDYPSSSASWLTPKELALARRRLEEDVCHGDLDQAKYLSTLTQALTDWRMWWLSTALLCIFATDSFVNFFPTLSATMGYSPTVSLLLCAPPWIVATITALIVASHSDSSRELFWHMFIPLLITVAGFVLAMSTMSTPVRYLSLFLMAQLNITIKLFMAWVSNSFPHSPRERAVALALINSVAHIGNVGGSYFWPSSWGPSYFKSFLLCILMAVIALVISQRYRSYLEAANKAAEEDERLKGLPKGFRYLL</sequence>
<keyword evidence="2" id="KW-0813">Transport</keyword>
<keyword evidence="3 7" id="KW-0812">Transmembrane</keyword>
<name>A0A0D0D4C0_9AGAM</name>
<feature type="transmembrane region" description="Helical" evidence="7">
    <location>
        <begin position="379"/>
        <end position="399"/>
    </location>
</feature>
<evidence type="ECO:0000313" key="10">
    <source>
        <dbReference type="Proteomes" id="UP000054538"/>
    </source>
</evidence>
<reference evidence="9 10" key="1">
    <citation type="submission" date="2014-04" db="EMBL/GenBank/DDBJ databases">
        <authorList>
            <consortium name="DOE Joint Genome Institute"/>
            <person name="Kuo A."/>
            <person name="Kohler A."/>
            <person name="Jargeat P."/>
            <person name="Nagy L.G."/>
            <person name="Floudas D."/>
            <person name="Copeland A."/>
            <person name="Barry K.W."/>
            <person name="Cichocki N."/>
            <person name="Veneault-Fourrey C."/>
            <person name="LaButti K."/>
            <person name="Lindquist E.A."/>
            <person name="Lipzen A."/>
            <person name="Lundell T."/>
            <person name="Morin E."/>
            <person name="Murat C."/>
            <person name="Sun H."/>
            <person name="Tunlid A."/>
            <person name="Henrissat B."/>
            <person name="Grigoriev I.V."/>
            <person name="Hibbett D.S."/>
            <person name="Martin F."/>
            <person name="Nordberg H.P."/>
            <person name="Cantor M.N."/>
            <person name="Hua S.X."/>
        </authorList>
    </citation>
    <scope>NUCLEOTIDE SEQUENCE [LARGE SCALE GENOMIC DNA]</scope>
    <source>
        <strain evidence="9 10">Ve08.2h10</strain>
    </source>
</reference>
<dbReference type="STRING" id="930991.A0A0D0D4C0"/>
<feature type="transmembrane region" description="Helical" evidence="7">
    <location>
        <begin position="289"/>
        <end position="309"/>
    </location>
</feature>
<dbReference type="GO" id="GO:0016020">
    <property type="term" value="C:membrane"/>
    <property type="evidence" value="ECO:0007669"/>
    <property type="project" value="UniProtKB-SubCell"/>
</dbReference>
<feature type="transmembrane region" description="Helical" evidence="7">
    <location>
        <begin position="439"/>
        <end position="457"/>
    </location>
</feature>
<keyword evidence="10" id="KW-1185">Reference proteome</keyword>
<gene>
    <name evidence="9" type="ORF">PAXRUDRAFT_834574</name>
</gene>
<dbReference type="InParanoid" id="A0A0D0D4C0"/>
<accession>A0A0D0D4C0</accession>
<feature type="transmembrane region" description="Helical" evidence="7">
    <location>
        <begin position="121"/>
        <end position="141"/>
    </location>
</feature>
<feature type="transmembrane region" description="Helical" evidence="7">
    <location>
        <begin position="89"/>
        <end position="109"/>
    </location>
</feature>
<evidence type="ECO:0000256" key="3">
    <source>
        <dbReference type="ARBA" id="ARBA00022692"/>
    </source>
</evidence>
<evidence type="ECO:0000256" key="4">
    <source>
        <dbReference type="ARBA" id="ARBA00022989"/>
    </source>
</evidence>
<evidence type="ECO:0000256" key="5">
    <source>
        <dbReference type="ARBA" id="ARBA00023136"/>
    </source>
</evidence>
<organism evidence="9 10">
    <name type="scientific">Paxillus rubicundulus Ve08.2h10</name>
    <dbReference type="NCBI Taxonomy" id="930991"/>
    <lineage>
        <taxon>Eukaryota</taxon>
        <taxon>Fungi</taxon>
        <taxon>Dikarya</taxon>
        <taxon>Basidiomycota</taxon>
        <taxon>Agaricomycotina</taxon>
        <taxon>Agaricomycetes</taxon>
        <taxon>Agaricomycetidae</taxon>
        <taxon>Boletales</taxon>
        <taxon>Paxilineae</taxon>
        <taxon>Paxillaceae</taxon>
        <taxon>Paxillus</taxon>
    </lineage>
</organism>
<dbReference type="PANTHER" id="PTHR43791:SF6">
    <property type="entry name" value="TRANSPORTER, PUTATIVE (AFU_ORTHOLOGUE AFUA_1G16690)-RELATED"/>
    <property type="match status" value="1"/>
</dbReference>
<evidence type="ECO:0000256" key="1">
    <source>
        <dbReference type="ARBA" id="ARBA00004141"/>
    </source>
</evidence>
<dbReference type="PROSITE" id="PS50850">
    <property type="entry name" value="MFS"/>
    <property type="match status" value="1"/>
</dbReference>
<keyword evidence="4 7" id="KW-1133">Transmembrane helix</keyword>
<dbReference type="InterPro" id="IPR036259">
    <property type="entry name" value="MFS_trans_sf"/>
</dbReference>
<feature type="domain" description="Major facilitator superfamily (MFS) profile" evidence="8">
    <location>
        <begin position="56"/>
        <end position="466"/>
    </location>
</feature>
<dbReference type="HOGENOM" id="CLU_001265_0_6_1"/>
<feature type="transmembrane region" description="Helical" evidence="7">
    <location>
        <begin position="321"/>
        <end position="342"/>
    </location>
</feature>
<feature type="transmembrane region" description="Helical" evidence="7">
    <location>
        <begin position="217"/>
        <end position="239"/>
    </location>
</feature>
<dbReference type="FunFam" id="1.20.1250.20:FF:000013">
    <property type="entry name" value="MFS general substrate transporter"/>
    <property type="match status" value="1"/>
</dbReference>
<evidence type="ECO:0000313" key="9">
    <source>
        <dbReference type="EMBL" id="KIK78426.1"/>
    </source>
</evidence>
<feature type="transmembrane region" description="Helical" evidence="7">
    <location>
        <begin position="351"/>
        <end position="373"/>
    </location>
</feature>
<protein>
    <recommendedName>
        <fullName evidence="8">Major facilitator superfamily (MFS) profile domain-containing protein</fullName>
    </recommendedName>
</protein>
<proteinExistence type="predicted"/>
<evidence type="ECO:0000256" key="2">
    <source>
        <dbReference type="ARBA" id="ARBA00022448"/>
    </source>
</evidence>
<dbReference type="FunFam" id="1.20.1250.20:FF:000057">
    <property type="entry name" value="MFS general substrate transporter"/>
    <property type="match status" value="1"/>
</dbReference>
<dbReference type="GO" id="GO:0022857">
    <property type="term" value="F:transmembrane transporter activity"/>
    <property type="evidence" value="ECO:0007669"/>
    <property type="project" value="InterPro"/>
</dbReference>
<keyword evidence="5 7" id="KW-0472">Membrane</keyword>
<feature type="transmembrane region" description="Helical" evidence="7">
    <location>
        <begin position="183"/>
        <end position="205"/>
    </location>
</feature>
<evidence type="ECO:0000256" key="6">
    <source>
        <dbReference type="SAM" id="MobiDB-lite"/>
    </source>
</evidence>
<dbReference type="PANTHER" id="PTHR43791">
    <property type="entry name" value="PERMEASE-RELATED"/>
    <property type="match status" value="1"/>
</dbReference>
<dbReference type="Proteomes" id="UP000054538">
    <property type="component" value="Unassembled WGS sequence"/>
</dbReference>
<comment type="subcellular location">
    <subcellularLocation>
        <location evidence="1">Membrane</location>
        <topology evidence="1">Multi-pass membrane protein</topology>
    </subcellularLocation>
</comment>